<protein>
    <recommendedName>
        <fullName evidence="8">Transporter</fullName>
    </recommendedName>
</protein>
<evidence type="ECO:0000256" key="1">
    <source>
        <dbReference type="ARBA" id="ARBA00004442"/>
    </source>
</evidence>
<dbReference type="PANTHER" id="PTHR30026:SF20">
    <property type="entry name" value="OUTER MEMBRANE PROTEIN TOLC"/>
    <property type="match status" value="1"/>
</dbReference>
<dbReference type="EMBL" id="MORL01000001">
    <property type="protein sequence ID" value="OIN61279.1"/>
    <property type="molecule type" value="Genomic_DNA"/>
</dbReference>
<keyword evidence="7" id="KW-1185">Reference proteome</keyword>
<dbReference type="PANTHER" id="PTHR30026">
    <property type="entry name" value="OUTER MEMBRANE PROTEIN TOLC"/>
    <property type="match status" value="1"/>
</dbReference>
<dbReference type="Proteomes" id="UP000181790">
    <property type="component" value="Unassembled WGS sequence"/>
</dbReference>
<evidence type="ECO:0000256" key="3">
    <source>
        <dbReference type="ARBA" id="ARBA00022692"/>
    </source>
</evidence>
<dbReference type="AlphaFoldDB" id="A0A1S2VR73"/>
<keyword evidence="2" id="KW-1134">Transmembrane beta strand</keyword>
<keyword evidence="5" id="KW-0998">Cell outer membrane</keyword>
<dbReference type="GO" id="GO:1990281">
    <property type="term" value="C:efflux pump complex"/>
    <property type="evidence" value="ECO:0007669"/>
    <property type="project" value="TreeGrafter"/>
</dbReference>
<proteinExistence type="predicted"/>
<keyword evidence="3" id="KW-0812">Transmembrane</keyword>
<evidence type="ECO:0000256" key="2">
    <source>
        <dbReference type="ARBA" id="ARBA00022452"/>
    </source>
</evidence>
<dbReference type="GO" id="GO:0009279">
    <property type="term" value="C:cell outer membrane"/>
    <property type="evidence" value="ECO:0007669"/>
    <property type="project" value="UniProtKB-SubCell"/>
</dbReference>
<comment type="subcellular location">
    <subcellularLocation>
        <location evidence="1">Cell outer membrane</location>
    </subcellularLocation>
</comment>
<comment type="caution">
    <text evidence="6">The sequence shown here is derived from an EMBL/GenBank/DDBJ whole genome shotgun (WGS) entry which is preliminary data.</text>
</comment>
<evidence type="ECO:0000313" key="7">
    <source>
        <dbReference type="Proteomes" id="UP000181790"/>
    </source>
</evidence>
<gene>
    <name evidence="6" type="ORF">BLX24_01935</name>
</gene>
<keyword evidence="4" id="KW-0472">Membrane</keyword>
<dbReference type="InterPro" id="IPR051906">
    <property type="entry name" value="TolC-like"/>
</dbReference>
<evidence type="ECO:0008006" key="8">
    <source>
        <dbReference type="Google" id="ProtNLM"/>
    </source>
</evidence>
<reference evidence="6 7" key="1">
    <citation type="submission" date="2016-10" db="EMBL/GenBank/DDBJ databases">
        <title>Arsenicibacter rosenii gen. nov., sp. nov., an efficient arsenic-methylating bacterium isolated from an arsenic-contaminated paddy soil.</title>
        <authorList>
            <person name="Huang K."/>
        </authorList>
    </citation>
    <scope>NUCLEOTIDE SEQUENCE [LARGE SCALE GENOMIC DNA]</scope>
    <source>
        <strain evidence="6 7">SM-1</strain>
    </source>
</reference>
<organism evidence="6 7">
    <name type="scientific">Arsenicibacter rosenii</name>
    <dbReference type="NCBI Taxonomy" id="1750698"/>
    <lineage>
        <taxon>Bacteria</taxon>
        <taxon>Pseudomonadati</taxon>
        <taxon>Bacteroidota</taxon>
        <taxon>Cytophagia</taxon>
        <taxon>Cytophagales</taxon>
        <taxon>Spirosomataceae</taxon>
        <taxon>Arsenicibacter</taxon>
    </lineage>
</organism>
<name>A0A1S2VR73_9BACT</name>
<dbReference type="Gene3D" id="1.20.1600.10">
    <property type="entry name" value="Outer membrane efflux proteins (OEP)"/>
    <property type="match status" value="1"/>
</dbReference>
<evidence type="ECO:0000256" key="5">
    <source>
        <dbReference type="ARBA" id="ARBA00023237"/>
    </source>
</evidence>
<accession>A0A1S2VR73</accession>
<dbReference type="SUPFAM" id="SSF56954">
    <property type="entry name" value="Outer membrane efflux proteins (OEP)"/>
    <property type="match status" value="1"/>
</dbReference>
<evidence type="ECO:0000256" key="4">
    <source>
        <dbReference type="ARBA" id="ARBA00023136"/>
    </source>
</evidence>
<evidence type="ECO:0000313" key="6">
    <source>
        <dbReference type="EMBL" id="OIN61279.1"/>
    </source>
</evidence>
<dbReference type="GO" id="GO:0015562">
    <property type="term" value="F:efflux transmembrane transporter activity"/>
    <property type="evidence" value="ECO:0007669"/>
    <property type="project" value="InterPro"/>
</dbReference>
<sequence length="223" mass="25142">MINDTLYFDFKKDISAQLLPINQLSDLAVASSPLVKYEKQVTVSQLEAIKLAKSQKFTNASGFVNYSTGNQAILSTTPTGNDAIGQIANGYRAGVTLQLSLFELFGRKHEVRMAQSNQQAAVYRREAIELQVRRELINLYQDLLTAQRILLVKMLDEENSLTALRIAEIEMQQRKLDPNTLANVSNRYSIVKSSTEEVKGQLLKSFYQLEALVGVPMQQLRRK</sequence>
<dbReference type="GO" id="GO:0015288">
    <property type="term" value="F:porin activity"/>
    <property type="evidence" value="ECO:0007669"/>
    <property type="project" value="TreeGrafter"/>
</dbReference>